<dbReference type="Pfam" id="PF07670">
    <property type="entry name" value="Gate"/>
    <property type="match status" value="2"/>
</dbReference>
<dbReference type="InterPro" id="IPR006073">
    <property type="entry name" value="GTP-bd"/>
</dbReference>
<dbReference type="Pfam" id="PF02421">
    <property type="entry name" value="FeoB_N"/>
    <property type="match status" value="1"/>
</dbReference>
<feature type="transmembrane region" description="Helical" evidence="15">
    <location>
        <begin position="424"/>
        <end position="448"/>
    </location>
</feature>
<dbReference type="Gene3D" id="3.40.50.300">
    <property type="entry name" value="P-loop containing nucleotide triphosphate hydrolases"/>
    <property type="match status" value="1"/>
</dbReference>
<keyword evidence="14" id="KW-0479">Metal-binding</keyword>
<feature type="binding site" evidence="14">
    <location>
        <position position="36"/>
    </location>
    <ligand>
        <name>Mg(2+)</name>
        <dbReference type="ChEBI" id="CHEBI:18420"/>
        <label>2</label>
    </ligand>
</feature>
<evidence type="ECO:0000256" key="6">
    <source>
        <dbReference type="ARBA" id="ARBA00022741"/>
    </source>
</evidence>
<evidence type="ECO:0000313" key="20">
    <source>
        <dbReference type="Proteomes" id="UP000054307"/>
    </source>
</evidence>
<dbReference type="PANTHER" id="PTHR43185:SF1">
    <property type="entry name" value="FE(2+) TRANSPORTER FEOB"/>
    <property type="match status" value="1"/>
</dbReference>
<dbReference type="EMBL" id="LGEX01000002">
    <property type="protein sequence ID" value="KUK07631.1"/>
    <property type="molecule type" value="Genomic_DNA"/>
</dbReference>
<reference evidence="19 20" key="2">
    <citation type="journal article" date="2015" name="MBio">
        <title>Genome-Resolved Metagenomic Analysis Reveals Roles for Candidate Phyla and Other Microbial Community Members in Biogeochemical Transformations in Oil Reservoirs.</title>
        <authorList>
            <person name="Hu P."/>
            <person name="Tom L."/>
            <person name="Singh A."/>
            <person name="Thomas B.C."/>
            <person name="Baker B.J."/>
            <person name="Piceno Y.M."/>
            <person name="Andersen G.L."/>
            <person name="Banfield J.F."/>
        </authorList>
    </citation>
    <scope>NUCLEOTIDE SEQUENCE [LARGE SCALE GENOMIC DNA]</scope>
</reference>
<evidence type="ECO:0000256" key="1">
    <source>
        <dbReference type="ARBA" id="ARBA00004651"/>
    </source>
</evidence>
<dbReference type="PRINTS" id="PR00326">
    <property type="entry name" value="GTP1OBG"/>
</dbReference>
<dbReference type="Proteomes" id="UP000054307">
    <property type="component" value="Unassembled WGS sequence"/>
</dbReference>
<dbReference type="PANTHER" id="PTHR43185">
    <property type="entry name" value="FERROUS IRON TRANSPORT PROTEIN B"/>
    <property type="match status" value="1"/>
</dbReference>
<dbReference type="SUPFAM" id="SSF52540">
    <property type="entry name" value="P-loop containing nucleoside triphosphate hydrolases"/>
    <property type="match status" value="1"/>
</dbReference>
<evidence type="ECO:0000256" key="3">
    <source>
        <dbReference type="ARBA" id="ARBA00022475"/>
    </source>
</evidence>
<evidence type="ECO:0000256" key="13">
    <source>
        <dbReference type="PIRSR" id="PIRSR603373-1"/>
    </source>
</evidence>
<comment type="caution">
    <text evidence="18">The sequence shown here is derived from an EMBL/GenBank/DDBJ whole genome shotgun (WGS) entry which is preliminary data.</text>
</comment>
<evidence type="ECO:0000256" key="2">
    <source>
        <dbReference type="ARBA" id="ARBA00022448"/>
    </source>
</evidence>
<feature type="binding site" evidence="13">
    <location>
        <begin position="21"/>
        <end position="28"/>
    </location>
    <ligand>
        <name>GTP</name>
        <dbReference type="ChEBI" id="CHEBI:37565"/>
        <label>1</label>
    </ligand>
</feature>
<dbReference type="GO" id="GO:0046872">
    <property type="term" value="F:metal ion binding"/>
    <property type="evidence" value="ECO:0007669"/>
    <property type="project" value="UniProtKB-KW"/>
</dbReference>
<dbReference type="InterPro" id="IPR050860">
    <property type="entry name" value="FeoB_GTPase"/>
</dbReference>
<evidence type="ECO:0000259" key="16">
    <source>
        <dbReference type="PROSITE" id="PS51711"/>
    </source>
</evidence>
<evidence type="ECO:0000256" key="9">
    <source>
        <dbReference type="ARBA" id="ARBA00023065"/>
    </source>
</evidence>
<feature type="binding site" evidence="13">
    <location>
        <begin position="63"/>
        <end position="66"/>
    </location>
    <ligand>
        <name>GTP</name>
        <dbReference type="ChEBI" id="CHEBI:37565"/>
        <label>1</label>
    </ligand>
</feature>
<name>A0A124FC56_ARCFL</name>
<reference evidence="18" key="1">
    <citation type="journal article" date="2015" name="MBio">
        <title>Genome-resolved metagenomic analysis reveals roles for candidate phyla and other microbial community members in biogeochemical transformations in oil reservoirs.</title>
        <authorList>
            <person name="Hu P."/>
            <person name="Tom L."/>
            <person name="Singh A."/>
            <person name="Thomas B.C."/>
            <person name="Baker B.J."/>
            <person name="Piceno Y.M."/>
            <person name="Andersen G.L."/>
            <person name="Banfield J.F."/>
        </authorList>
    </citation>
    <scope>NUCLEOTIDE SEQUENCE [LARGE SCALE GENOMIC DNA]</scope>
    <source>
        <strain evidence="18">49_2300</strain>
        <strain evidence="17">49_95</strain>
    </source>
</reference>
<feature type="binding site" evidence="13">
    <location>
        <begin position="46"/>
        <end position="50"/>
    </location>
    <ligand>
        <name>GTP</name>
        <dbReference type="ChEBI" id="CHEBI:37565"/>
        <label>1</label>
    </ligand>
</feature>
<evidence type="ECO:0000256" key="8">
    <source>
        <dbReference type="ARBA" id="ARBA00023004"/>
    </source>
</evidence>
<dbReference type="NCBIfam" id="TIGR00231">
    <property type="entry name" value="small_GTP"/>
    <property type="match status" value="1"/>
</dbReference>
<dbReference type="PROSITE" id="PS51711">
    <property type="entry name" value="G_FEOB"/>
    <property type="match status" value="1"/>
</dbReference>
<evidence type="ECO:0000256" key="4">
    <source>
        <dbReference type="ARBA" id="ARBA00022496"/>
    </source>
</evidence>
<dbReference type="AlphaFoldDB" id="A0A124FC56"/>
<keyword evidence="9" id="KW-0406">Ion transport</keyword>
<keyword evidence="10 13" id="KW-0342">GTP-binding</keyword>
<feature type="binding site" evidence="14">
    <location>
        <position position="35"/>
    </location>
    <ligand>
        <name>Mg(2+)</name>
        <dbReference type="ChEBI" id="CHEBI:18420"/>
        <label>2</label>
    </ligand>
</feature>
<dbReference type="InterPro" id="IPR011642">
    <property type="entry name" value="Gate_dom"/>
</dbReference>
<keyword evidence="3" id="KW-1003">Cell membrane</keyword>
<feature type="transmembrane region" description="Helical" evidence="15">
    <location>
        <begin position="455"/>
        <end position="476"/>
    </location>
</feature>
<dbReference type="InterPro" id="IPR030389">
    <property type="entry name" value="G_FEOB_dom"/>
</dbReference>
<dbReference type="Pfam" id="PF07664">
    <property type="entry name" value="FeoB_C"/>
    <property type="match status" value="1"/>
</dbReference>
<evidence type="ECO:0000256" key="11">
    <source>
        <dbReference type="ARBA" id="ARBA00023136"/>
    </source>
</evidence>
<evidence type="ECO:0000256" key="12">
    <source>
        <dbReference type="NCBIfam" id="TIGR00437"/>
    </source>
</evidence>
<feature type="transmembrane region" description="Helical" evidence="15">
    <location>
        <begin position="350"/>
        <end position="371"/>
    </location>
</feature>
<dbReference type="InterPro" id="IPR027417">
    <property type="entry name" value="P-loop_NTPase"/>
</dbReference>
<feature type="binding site" evidence="14">
    <location>
        <position position="33"/>
    </location>
    <ligand>
        <name>Mg(2+)</name>
        <dbReference type="ChEBI" id="CHEBI:18420"/>
        <label>2</label>
    </ligand>
</feature>
<accession>A0A124FC56</accession>
<evidence type="ECO:0000256" key="5">
    <source>
        <dbReference type="ARBA" id="ARBA00022692"/>
    </source>
</evidence>
<evidence type="ECO:0000313" key="19">
    <source>
        <dbReference type="Proteomes" id="UP000054015"/>
    </source>
</evidence>
<feature type="transmembrane region" description="Helical" evidence="15">
    <location>
        <begin position="397"/>
        <end position="418"/>
    </location>
</feature>
<feature type="transmembrane region" description="Helical" evidence="15">
    <location>
        <begin position="281"/>
        <end position="307"/>
    </location>
</feature>
<dbReference type="EMBL" id="LGEQ01000003">
    <property type="protein sequence ID" value="KUJ94517.1"/>
    <property type="molecule type" value="Genomic_DNA"/>
</dbReference>
<evidence type="ECO:0000256" key="10">
    <source>
        <dbReference type="ARBA" id="ARBA00023134"/>
    </source>
</evidence>
<dbReference type="Proteomes" id="UP000054015">
    <property type="component" value="Unassembled WGS sequence"/>
</dbReference>
<keyword evidence="11 15" id="KW-0472">Membrane</keyword>
<dbReference type="CDD" id="cd01879">
    <property type="entry name" value="FeoB"/>
    <property type="match status" value="1"/>
</dbReference>
<keyword evidence="2" id="KW-0813">Transport</keyword>
<keyword evidence="4" id="KW-0410">Iron transport</keyword>
<keyword evidence="14" id="KW-0460">Magnesium</keyword>
<sequence length="639" mass="70319">MECHSVKAETVTAEKKVALVGNPNVGKSALFYALTGKYATISNYPGTTVDIAVAKLGDLEIIDTPGMHSLVPVTGEEEVARKLLEEADLVVHVVDAKNIRRALPFTLQLVEAGFNTILVLNLVDEAEKFGIFINEKLLEERLGIPVLKTVATEKRGVGRLKDEIRKRIGLKPEKKRLIRISPQVEKVVSEVEGLIEGEYSISKRGLAILLLLKDSVSLEAVKREKNYPQILEKVSKSNLLPYEIMREIYENAERILDGVIEERDVESSIARKIGILALNPLFGIPLTILSLAFIYLLAGILGAQILVDLIETWFEENVNTAVNTFLEQNIPNYWLRELIGGEYGIITLGIRYAIAIIFPIVTTFFIAFSLLEDSGILPRTAYLLDGIFKKIGMSGRAVIPLLLGTGCGTMAVIVTRILETWRERVIATILLAVGIPCSAQLGVMLGIAPDFRAMMIWISVVTAVLLIAGFISSRVIPGERAVFFMEIPPIRVPRPENVFYKTVSRLEWYFKEVLPIFVLISVLIWIGRITTAFDIIVSALSVPVSAIGLPPKASEVFLYGFFRRDYGAAGLFDISSEGLLSYGQVVVAMVTLTLFVPCIAQFSIICKERGIKQGIAVFLLSVAIAFTAGYATAVMMGVV</sequence>
<dbReference type="NCBIfam" id="TIGR00437">
    <property type="entry name" value="feoB"/>
    <property type="match status" value="1"/>
</dbReference>
<evidence type="ECO:0000313" key="18">
    <source>
        <dbReference type="EMBL" id="KUK07631.1"/>
    </source>
</evidence>
<dbReference type="PATRIC" id="fig|2234.6.peg.2202"/>
<dbReference type="InterPro" id="IPR011640">
    <property type="entry name" value="Fe2_transport_prot_B_C"/>
</dbReference>
<feature type="binding site" evidence="13">
    <location>
        <begin position="121"/>
        <end position="124"/>
    </location>
    <ligand>
        <name>GTP</name>
        <dbReference type="ChEBI" id="CHEBI:37565"/>
        <label>1</label>
    </ligand>
</feature>
<dbReference type="GO" id="GO:0005525">
    <property type="term" value="F:GTP binding"/>
    <property type="evidence" value="ECO:0007669"/>
    <property type="project" value="UniProtKB-KW"/>
</dbReference>
<dbReference type="InterPro" id="IPR003373">
    <property type="entry name" value="Fe2_transport_prot-B"/>
</dbReference>
<organism evidence="18 19">
    <name type="scientific">Archaeoglobus fulgidus</name>
    <dbReference type="NCBI Taxonomy" id="2234"/>
    <lineage>
        <taxon>Archaea</taxon>
        <taxon>Methanobacteriati</taxon>
        <taxon>Methanobacteriota</taxon>
        <taxon>Archaeoglobi</taxon>
        <taxon>Archaeoglobales</taxon>
        <taxon>Archaeoglobaceae</taxon>
        <taxon>Archaeoglobus</taxon>
    </lineage>
</organism>
<evidence type="ECO:0000256" key="14">
    <source>
        <dbReference type="PIRSR" id="PIRSR603373-2"/>
    </source>
</evidence>
<feature type="transmembrane region" description="Helical" evidence="15">
    <location>
        <begin position="582"/>
        <end position="605"/>
    </location>
</feature>
<keyword evidence="6 13" id="KW-0547">Nucleotide-binding</keyword>
<keyword evidence="7 15" id="KW-1133">Transmembrane helix</keyword>
<gene>
    <name evidence="17" type="ORF">XD40_0290</name>
    <name evidence="18" type="ORF">XD48_0143</name>
</gene>
<dbReference type="InterPro" id="IPR005225">
    <property type="entry name" value="Small_GTP-bd"/>
</dbReference>
<comment type="subcellular location">
    <subcellularLocation>
        <location evidence="1">Cell membrane</location>
        <topology evidence="1">Multi-pass membrane protein</topology>
    </subcellularLocation>
</comment>
<protein>
    <recommendedName>
        <fullName evidence="12">Ferrous iron transport protein B</fullName>
    </recommendedName>
</protein>
<keyword evidence="5 15" id="KW-0812">Transmembrane</keyword>
<dbReference type="GO" id="GO:0005886">
    <property type="term" value="C:plasma membrane"/>
    <property type="evidence" value="ECO:0007669"/>
    <property type="project" value="UniProtKB-SubCell"/>
</dbReference>
<evidence type="ECO:0000256" key="15">
    <source>
        <dbReference type="SAM" id="Phobius"/>
    </source>
</evidence>
<feature type="transmembrane region" description="Helical" evidence="15">
    <location>
        <begin position="617"/>
        <end position="638"/>
    </location>
</feature>
<feature type="transmembrane region" description="Helical" evidence="15">
    <location>
        <begin position="508"/>
        <end position="527"/>
    </location>
</feature>
<keyword evidence="8" id="KW-0408">Iron</keyword>
<feature type="binding site" evidence="13">
    <location>
        <begin position="150"/>
        <end position="152"/>
    </location>
    <ligand>
        <name>GTP</name>
        <dbReference type="ChEBI" id="CHEBI:37565"/>
        <label>1</label>
    </ligand>
</feature>
<evidence type="ECO:0000256" key="7">
    <source>
        <dbReference type="ARBA" id="ARBA00022989"/>
    </source>
</evidence>
<proteinExistence type="predicted"/>
<evidence type="ECO:0000313" key="17">
    <source>
        <dbReference type="EMBL" id="KUJ94517.1"/>
    </source>
</evidence>
<feature type="domain" description="FeoB-type G" evidence="16">
    <location>
        <begin position="14"/>
        <end position="170"/>
    </location>
</feature>
<dbReference type="GO" id="GO:0015093">
    <property type="term" value="F:ferrous iron transmembrane transporter activity"/>
    <property type="evidence" value="ECO:0007669"/>
    <property type="project" value="UniProtKB-UniRule"/>
</dbReference>